<dbReference type="Proteomes" id="UP000317429">
    <property type="component" value="Chromosome"/>
</dbReference>
<keyword evidence="3" id="KW-1185">Reference proteome</keyword>
<evidence type="ECO:0000256" key="1">
    <source>
        <dbReference type="SAM" id="Coils"/>
    </source>
</evidence>
<dbReference type="OrthoDB" id="259658at2"/>
<dbReference type="KEGG" id="pnd:Pla175_18420"/>
<name>A0A518DAF7_9BACT</name>
<protein>
    <submittedName>
        <fullName evidence="2">Uncharacterized protein</fullName>
    </submittedName>
</protein>
<evidence type="ECO:0000313" key="3">
    <source>
        <dbReference type="Proteomes" id="UP000317429"/>
    </source>
</evidence>
<accession>A0A518DAF7</accession>
<reference evidence="2 3" key="1">
    <citation type="submission" date="2019-02" db="EMBL/GenBank/DDBJ databases">
        <title>Deep-cultivation of Planctomycetes and their phenomic and genomic characterization uncovers novel biology.</title>
        <authorList>
            <person name="Wiegand S."/>
            <person name="Jogler M."/>
            <person name="Boedeker C."/>
            <person name="Pinto D."/>
            <person name="Vollmers J."/>
            <person name="Rivas-Marin E."/>
            <person name="Kohn T."/>
            <person name="Peeters S.H."/>
            <person name="Heuer A."/>
            <person name="Rast P."/>
            <person name="Oberbeckmann S."/>
            <person name="Bunk B."/>
            <person name="Jeske O."/>
            <person name="Meyerdierks A."/>
            <person name="Storesund J.E."/>
            <person name="Kallscheuer N."/>
            <person name="Luecker S."/>
            <person name="Lage O.M."/>
            <person name="Pohl T."/>
            <person name="Merkel B.J."/>
            <person name="Hornburger P."/>
            <person name="Mueller R.-W."/>
            <person name="Bruemmer F."/>
            <person name="Labrenz M."/>
            <person name="Spormann A.M."/>
            <person name="Op den Camp H."/>
            <person name="Overmann J."/>
            <person name="Amann R."/>
            <person name="Jetten M.S.M."/>
            <person name="Mascher T."/>
            <person name="Medema M.H."/>
            <person name="Devos D.P."/>
            <person name="Kaster A.-K."/>
            <person name="Ovreas L."/>
            <person name="Rohde M."/>
            <person name="Galperin M.Y."/>
            <person name="Jogler C."/>
        </authorList>
    </citation>
    <scope>NUCLEOTIDE SEQUENCE [LARGE SCALE GENOMIC DNA]</scope>
    <source>
        <strain evidence="2 3">Pla175</strain>
    </source>
</reference>
<sequence length="263" mass="29372">MGAVNETVKTVNSTLRTLIAAVFVGGAGYAGYQGYAIFNAPKQQLEAKEKELTKLRQDYETIQATIAEKDAEIERLDAANHLLKVDQRVAELRVLDQKKQDDGDTLTTVEFTETSPDGIKIGEPKRFDIPGDRVYVEYLVVKFNDAMVEQADVERGTAIALFQRIFGNQQEADEGFTLDQPGAQPNGYARGGMPSKFEQQFWDNFWDLAHDREKLESLGVRALQGNAPFFQVRPGETYRLWLRTSGDFTMSPVTEPAPAGDLN</sequence>
<feature type="coiled-coil region" evidence="1">
    <location>
        <begin position="42"/>
        <end position="79"/>
    </location>
</feature>
<dbReference type="AlphaFoldDB" id="A0A518DAF7"/>
<keyword evidence="1" id="KW-0175">Coiled coil</keyword>
<dbReference type="EMBL" id="CP036291">
    <property type="protein sequence ID" value="QDU88464.1"/>
    <property type="molecule type" value="Genomic_DNA"/>
</dbReference>
<dbReference type="RefSeq" id="WP_145283411.1">
    <property type="nucleotide sequence ID" value="NZ_CP036291.1"/>
</dbReference>
<gene>
    <name evidence="2" type="ORF">Pla175_18420</name>
</gene>
<evidence type="ECO:0000313" key="2">
    <source>
        <dbReference type="EMBL" id="QDU88464.1"/>
    </source>
</evidence>
<proteinExistence type="predicted"/>
<organism evidence="2 3">
    <name type="scientific">Pirellulimonas nuda</name>
    <dbReference type="NCBI Taxonomy" id="2528009"/>
    <lineage>
        <taxon>Bacteria</taxon>
        <taxon>Pseudomonadati</taxon>
        <taxon>Planctomycetota</taxon>
        <taxon>Planctomycetia</taxon>
        <taxon>Pirellulales</taxon>
        <taxon>Lacipirellulaceae</taxon>
        <taxon>Pirellulimonas</taxon>
    </lineage>
</organism>